<name>A0A9P4K5M3_9PLEO</name>
<reference evidence="8" key="1">
    <citation type="journal article" date="2020" name="Stud. Mycol.">
        <title>101 Dothideomycetes genomes: A test case for predicting lifestyles and emergence of pathogens.</title>
        <authorList>
            <person name="Haridas S."/>
            <person name="Albert R."/>
            <person name="Binder M."/>
            <person name="Bloem J."/>
            <person name="LaButti K."/>
            <person name="Salamov A."/>
            <person name="Andreopoulos B."/>
            <person name="Baker S."/>
            <person name="Barry K."/>
            <person name="Bills G."/>
            <person name="Bluhm B."/>
            <person name="Cannon C."/>
            <person name="Castanera R."/>
            <person name="Culley D."/>
            <person name="Daum C."/>
            <person name="Ezra D."/>
            <person name="Gonzalez J."/>
            <person name="Henrissat B."/>
            <person name="Kuo A."/>
            <person name="Liang C."/>
            <person name="Lipzen A."/>
            <person name="Lutzoni F."/>
            <person name="Magnuson J."/>
            <person name="Mondo S."/>
            <person name="Nolan M."/>
            <person name="Ohm R."/>
            <person name="Pangilinan J."/>
            <person name="Park H.-J."/>
            <person name="Ramirez L."/>
            <person name="Alfaro M."/>
            <person name="Sun H."/>
            <person name="Tritt A."/>
            <person name="Yoshinaga Y."/>
            <person name="Zwiers L.-H."/>
            <person name="Turgeon B."/>
            <person name="Goodwin S."/>
            <person name="Spatafora J."/>
            <person name="Crous P."/>
            <person name="Grigoriev I."/>
        </authorList>
    </citation>
    <scope>NUCLEOTIDE SEQUENCE [LARGE SCALE GENOMIC DNA]</scope>
    <source>
        <strain evidence="8">CBS 304.66</strain>
    </source>
</reference>
<proteinExistence type="predicted"/>
<dbReference type="AlphaFoldDB" id="A0A9P4K5M3"/>
<feature type="transmembrane region" description="Helical" evidence="5">
    <location>
        <begin position="73"/>
        <end position="92"/>
    </location>
</feature>
<dbReference type="EMBL" id="ML986639">
    <property type="protein sequence ID" value="KAF2262531.1"/>
    <property type="molecule type" value="Genomic_DNA"/>
</dbReference>
<evidence type="ECO:0000313" key="7">
    <source>
        <dbReference type="EMBL" id="KAF2262531.1"/>
    </source>
</evidence>
<evidence type="ECO:0000256" key="5">
    <source>
        <dbReference type="SAM" id="Phobius"/>
    </source>
</evidence>
<keyword evidence="3 5" id="KW-1133">Transmembrane helix</keyword>
<dbReference type="PROSITE" id="PS51380">
    <property type="entry name" value="EXS"/>
    <property type="match status" value="1"/>
</dbReference>
<evidence type="ECO:0000256" key="2">
    <source>
        <dbReference type="ARBA" id="ARBA00022692"/>
    </source>
</evidence>
<protein>
    <submittedName>
        <fullName evidence="7">EXS-domain-containing protein</fullName>
    </submittedName>
</protein>
<feature type="domain" description="EXS" evidence="6">
    <location>
        <begin position="190"/>
        <end position="412"/>
    </location>
</feature>
<evidence type="ECO:0000313" key="8">
    <source>
        <dbReference type="Proteomes" id="UP000800093"/>
    </source>
</evidence>
<keyword evidence="4 5" id="KW-0472">Membrane</keyword>
<comment type="subcellular location">
    <subcellularLocation>
        <location evidence="1">Membrane</location>
        <topology evidence="1">Multi-pass membrane protein</topology>
    </subcellularLocation>
</comment>
<evidence type="ECO:0000256" key="1">
    <source>
        <dbReference type="ARBA" id="ARBA00004141"/>
    </source>
</evidence>
<accession>A0A9P4K5M3</accession>
<keyword evidence="2 5" id="KW-0812">Transmembrane</keyword>
<organism evidence="7 8">
    <name type="scientific">Lojkania enalia</name>
    <dbReference type="NCBI Taxonomy" id="147567"/>
    <lineage>
        <taxon>Eukaryota</taxon>
        <taxon>Fungi</taxon>
        <taxon>Dikarya</taxon>
        <taxon>Ascomycota</taxon>
        <taxon>Pezizomycotina</taxon>
        <taxon>Dothideomycetes</taxon>
        <taxon>Pleosporomycetidae</taxon>
        <taxon>Pleosporales</taxon>
        <taxon>Pleosporales incertae sedis</taxon>
        <taxon>Lojkania</taxon>
    </lineage>
</organism>
<feature type="transmembrane region" description="Helical" evidence="5">
    <location>
        <begin position="20"/>
        <end position="44"/>
    </location>
</feature>
<dbReference type="Pfam" id="PF03124">
    <property type="entry name" value="EXS"/>
    <property type="match status" value="1"/>
</dbReference>
<evidence type="ECO:0000259" key="6">
    <source>
        <dbReference type="PROSITE" id="PS51380"/>
    </source>
</evidence>
<evidence type="ECO:0000256" key="4">
    <source>
        <dbReference type="ARBA" id="ARBA00023136"/>
    </source>
</evidence>
<keyword evidence="8" id="KW-1185">Reference proteome</keyword>
<dbReference type="InterPro" id="IPR004342">
    <property type="entry name" value="EXS_C"/>
</dbReference>
<feature type="transmembrane region" description="Helical" evidence="5">
    <location>
        <begin position="104"/>
        <end position="124"/>
    </location>
</feature>
<dbReference type="GO" id="GO:0005737">
    <property type="term" value="C:cytoplasm"/>
    <property type="evidence" value="ECO:0007669"/>
    <property type="project" value="TreeGrafter"/>
</dbReference>
<dbReference type="Proteomes" id="UP000800093">
    <property type="component" value="Unassembled WGS sequence"/>
</dbReference>
<dbReference type="PANTHER" id="PTHR10783:SF46">
    <property type="entry name" value="PROTEIN ERD1 HOMOLOG 2"/>
    <property type="match status" value="1"/>
</dbReference>
<comment type="caution">
    <text evidence="7">The sequence shown here is derived from an EMBL/GenBank/DDBJ whole genome shotgun (WGS) entry which is preliminary data.</text>
</comment>
<dbReference type="GO" id="GO:0016020">
    <property type="term" value="C:membrane"/>
    <property type="evidence" value="ECO:0007669"/>
    <property type="project" value="UniProtKB-SubCell"/>
</dbReference>
<gene>
    <name evidence="7" type="ORF">CC78DRAFT_534724</name>
</gene>
<dbReference type="OrthoDB" id="2159384at2759"/>
<dbReference type="PANTHER" id="PTHR10783">
    <property type="entry name" value="XENOTROPIC AND POLYTROPIC RETROVIRUS RECEPTOR 1-RELATED"/>
    <property type="match status" value="1"/>
</dbReference>
<evidence type="ECO:0000256" key="3">
    <source>
        <dbReference type="ARBA" id="ARBA00022989"/>
    </source>
</evidence>
<sequence length="412" mass="46721">MDGDPAVDSQLDGFSRVLPLPYRVALIIVMGIWAWGLNLHYLSLIKIDVPSLIRYPGRSSPQHPSHHLSTYRIASFLSIPLVLSLLLFWTLTSGSPKDIAAWEILPNIYLLVLVVGFIAPMPFVSRNGRSRTIATLKRISIGGLAEAQDGKFGDILLADALTSYAKVLGDLFISLCMFFSSKHSSTGPPNRNCGGGFWVPFIISIPSIIRLRQCLIEYFRIQNANKRTGQISPSTGWGGVHLANALKYSSAFPVIILSAMQRSPQPSKFGMSEATLFRLWLAAVFANSAYSFYWDVARDWDLTLFSSKKERENPEYPYGLRRNRYFNAKEFYYAAIAVDAMLRCTWSFKLSPHLDHFNDLEGGIFLMEVLEVFRRWIWIFFRVETEWVRNHRGPAPDDILLGDMSNKFDEDD</sequence>